<proteinExistence type="predicted"/>
<evidence type="ECO:0008006" key="3">
    <source>
        <dbReference type="Google" id="ProtNLM"/>
    </source>
</evidence>
<accession>F8CQ10</accession>
<dbReference type="Proteomes" id="UP000000488">
    <property type="component" value="Chromosome"/>
</dbReference>
<evidence type="ECO:0000313" key="1">
    <source>
        <dbReference type="EMBL" id="AEI64133.1"/>
    </source>
</evidence>
<organism evidence="1 2">
    <name type="scientific">Myxococcus fulvus (strain ATCC BAA-855 / HW-1)</name>
    <dbReference type="NCBI Taxonomy" id="483219"/>
    <lineage>
        <taxon>Bacteria</taxon>
        <taxon>Pseudomonadati</taxon>
        <taxon>Myxococcota</taxon>
        <taxon>Myxococcia</taxon>
        <taxon>Myxococcales</taxon>
        <taxon>Cystobacterineae</taxon>
        <taxon>Myxococcaceae</taxon>
        <taxon>Myxococcus</taxon>
    </lineage>
</organism>
<dbReference type="STRING" id="483219.LILAB_11110"/>
<dbReference type="PROSITE" id="PS51257">
    <property type="entry name" value="PROKAR_LIPOPROTEIN"/>
    <property type="match status" value="1"/>
</dbReference>
<name>F8CQ10_MYXFH</name>
<dbReference type="AlphaFoldDB" id="F8CQ10"/>
<gene>
    <name evidence="1" type="ordered locus">LILAB_11110</name>
</gene>
<reference evidence="1 2" key="1">
    <citation type="journal article" date="2011" name="J. Bacteriol.">
        <title>Genome sequence of the halotolerant marine bacterium Myxococcus fulvus HW-1.</title>
        <authorList>
            <person name="Li Z.F."/>
            <person name="Li X."/>
            <person name="Liu H."/>
            <person name="Liu X."/>
            <person name="Han K."/>
            <person name="Wu Z.H."/>
            <person name="Hu W."/>
            <person name="Li F.F."/>
            <person name="Li Y.Z."/>
        </authorList>
    </citation>
    <scope>NUCLEOTIDE SEQUENCE [LARGE SCALE GENOMIC DNA]</scope>
    <source>
        <strain evidence="2">ATCC BAA-855 / HW-1</strain>
    </source>
</reference>
<sequence length="76" mass="7936">MRALTPTAAALHILSGCAAETRLRPSLGAQVLQGDANAAKAATDGIVLVADGTAWKGTPKNLERGRMTGFLYVRKD</sequence>
<dbReference type="KEGG" id="mfu:LILAB_11110"/>
<dbReference type="HOGENOM" id="CLU_2650665_0_0_7"/>
<dbReference type="EMBL" id="CP002830">
    <property type="protein sequence ID" value="AEI64133.1"/>
    <property type="molecule type" value="Genomic_DNA"/>
</dbReference>
<evidence type="ECO:0000313" key="2">
    <source>
        <dbReference type="Proteomes" id="UP000000488"/>
    </source>
</evidence>
<protein>
    <recommendedName>
        <fullName evidence="3">Lipoprotein</fullName>
    </recommendedName>
</protein>